<dbReference type="AlphaFoldDB" id="A0A7L7LEC4"/>
<dbReference type="EMBL" id="CP055153">
    <property type="protein sequence ID" value="QMU31206.1"/>
    <property type="molecule type" value="Genomic_DNA"/>
</dbReference>
<dbReference type="InterPro" id="IPR003838">
    <property type="entry name" value="ABC3_permease_C"/>
</dbReference>
<evidence type="ECO:0000256" key="6">
    <source>
        <dbReference type="SAM" id="Phobius"/>
    </source>
</evidence>
<feature type="domain" description="ABC3 transporter permease C-terminal" evidence="7">
    <location>
        <begin position="296"/>
        <end position="412"/>
    </location>
</feature>
<evidence type="ECO:0000256" key="5">
    <source>
        <dbReference type="ARBA" id="ARBA00023136"/>
    </source>
</evidence>
<dbReference type="InterPro" id="IPR050250">
    <property type="entry name" value="Macrolide_Exporter_MacB"/>
</dbReference>
<feature type="transmembrane region" description="Helical" evidence="6">
    <location>
        <begin position="336"/>
        <end position="359"/>
    </location>
</feature>
<keyword evidence="5 6" id="KW-0472">Membrane</keyword>
<dbReference type="PANTHER" id="PTHR30572:SF18">
    <property type="entry name" value="ABC-TYPE MACROLIDE FAMILY EXPORT SYSTEM PERMEASE COMPONENT 2"/>
    <property type="match status" value="1"/>
</dbReference>
<organism evidence="9 10">
    <name type="scientific">Adhaeribacter radiodurans</name>
    <dbReference type="NCBI Taxonomy" id="2745197"/>
    <lineage>
        <taxon>Bacteria</taxon>
        <taxon>Pseudomonadati</taxon>
        <taxon>Bacteroidota</taxon>
        <taxon>Cytophagia</taxon>
        <taxon>Cytophagales</taxon>
        <taxon>Hymenobacteraceae</taxon>
        <taxon>Adhaeribacter</taxon>
    </lineage>
</organism>
<dbReference type="GO" id="GO:0005886">
    <property type="term" value="C:plasma membrane"/>
    <property type="evidence" value="ECO:0007669"/>
    <property type="project" value="UniProtKB-SubCell"/>
</dbReference>
<dbReference type="Pfam" id="PF12704">
    <property type="entry name" value="MacB_PCD"/>
    <property type="match status" value="2"/>
</dbReference>
<name>A0A7L7LEC4_9BACT</name>
<keyword evidence="3 6" id="KW-0812">Transmembrane</keyword>
<evidence type="ECO:0000256" key="2">
    <source>
        <dbReference type="ARBA" id="ARBA00022475"/>
    </source>
</evidence>
<feature type="domain" description="ABC3 transporter permease C-terminal" evidence="7">
    <location>
        <begin position="678"/>
        <end position="786"/>
    </location>
</feature>
<keyword evidence="10" id="KW-1185">Reference proteome</keyword>
<dbReference type="Pfam" id="PF02687">
    <property type="entry name" value="FtsX"/>
    <property type="match status" value="2"/>
</dbReference>
<feature type="transmembrane region" description="Helical" evidence="6">
    <location>
        <begin position="21"/>
        <end position="42"/>
    </location>
</feature>
<evidence type="ECO:0000313" key="10">
    <source>
        <dbReference type="Proteomes" id="UP000514509"/>
    </source>
</evidence>
<dbReference type="InterPro" id="IPR025857">
    <property type="entry name" value="MacB_PCD"/>
</dbReference>
<evidence type="ECO:0000313" key="9">
    <source>
        <dbReference type="EMBL" id="QMU31206.1"/>
    </source>
</evidence>
<sequence length="798" mass="88510">MLRNHLIIAWRNLWRHKIYGFTNLAGLASGLAVSILILLFVAHELTYDRFHTQAERIYRVVAKINYGGNMLQMMGMSAPFGPAVQRAVPEVQGVVRLREARRIVVKADPQHRFFEDKFIFADSSLFTVFSFVLKQGNARTVLSRPGTVVISDRMAHKYFGDANPIGKTLTYDNKHTFEITGLAQNPPSNSTLDFDFVGSFSSLAQVEKGENSFISDDDGIPYLQNHLGSGSYVTYFLLNASTSQAKVEKSILKLLQKTNSYNKEEQYTIVPLLGAHLQNTFGRSSEVLPIYISLGIALSIMLLAILNYMSLTTAQATKRAKEVGVRKVMGASRSELAVQFYGESILTCLLAFGLALMLVQALQPAFYNLLGLRIDANFLYSPVASLTLLSLLVVCALLAGSYPALLLSRFSPVAVLKGKLGINQGGAWVRRAFTVFQFAVSVGLIIGSLVVQQQLNFVRNRKLGFYKEQVLVVPLDATTGRHAGAVKNEIRRQTGVQQVAAASSTLFEGYTLFFTKSPTTNQDVMLNFLQVDESFLNTLDLAWKIQPEDKTRIGTGNTIIINEAAVKKLQIEEQPIGQVLKLGTSNEIVGVLKDFNYSPLHKEVEPLYLSVVKDTATMAGGCLFIRLDPKSDIPQKVAAIGATFQKYQPEKPFEYTFLNDSFNALYKAEDRLAKMFAAFTGFAIFIAALGLFGLVTYMAETRTKEIGIRKVLGASASSIVALLSRDFCRLVILANLIAWPLAWWVMHRWLENYPYRITLSWWTFIAAGLGALLIALLTISFQAIKTALDNPVKALRNE</sequence>
<keyword evidence="2" id="KW-1003">Cell membrane</keyword>
<evidence type="ECO:0000259" key="8">
    <source>
        <dbReference type="Pfam" id="PF12704"/>
    </source>
</evidence>
<reference evidence="9 10" key="1">
    <citation type="submission" date="2020-08" db="EMBL/GenBank/DDBJ databases">
        <title>Adhaeribacter dokdonensis sp. nov., isolated from the rhizosphere of Elymus tsukushiensis, a plant native to the Dokdo Islands, Republic of Korea.</title>
        <authorList>
            <person name="Ghim S.Y."/>
        </authorList>
    </citation>
    <scope>NUCLEOTIDE SEQUENCE [LARGE SCALE GENOMIC DNA]</scope>
    <source>
        <strain evidence="9 10">KUDC8001</strain>
    </source>
</reference>
<evidence type="ECO:0000259" key="7">
    <source>
        <dbReference type="Pfam" id="PF02687"/>
    </source>
</evidence>
<dbReference type="RefSeq" id="WP_182413643.1">
    <property type="nucleotide sequence ID" value="NZ_CP055153.1"/>
</dbReference>
<feature type="transmembrane region" description="Helical" evidence="6">
    <location>
        <begin position="759"/>
        <end position="779"/>
    </location>
</feature>
<feature type="domain" description="MacB-like periplasmic core" evidence="8">
    <location>
        <begin position="21"/>
        <end position="251"/>
    </location>
</feature>
<feature type="transmembrane region" description="Helical" evidence="6">
    <location>
        <begin position="675"/>
        <end position="699"/>
    </location>
</feature>
<protein>
    <submittedName>
        <fullName evidence="9">ABC transporter permease</fullName>
    </submittedName>
</protein>
<dbReference type="KEGG" id="add:HUW48_25670"/>
<feature type="transmembrane region" description="Helical" evidence="6">
    <location>
        <begin position="288"/>
        <end position="309"/>
    </location>
</feature>
<evidence type="ECO:0000256" key="1">
    <source>
        <dbReference type="ARBA" id="ARBA00004651"/>
    </source>
</evidence>
<feature type="transmembrane region" description="Helical" evidence="6">
    <location>
        <begin position="428"/>
        <end position="451"/>
    </location>
</feature>
<dbReference type="GO" id="GO:0022857">
    <property type="term" value="F:transmembrane transporter activity"/>
    <property type="evidence" value="ECO:0007669"/>
    <property type="project" value="TreeGrafter"/>
</dbReference>
<accession>A0A7L7LEC4</accession>
<dbReference type="Proteomes" id="UP000514509">
    <property type="component" value="Chromosome"/>
</dbReference>
<feature type="domain" description="MacB-like periplasmic core" evidence="8">
    <location>
        <begin position="468"/>
        <end position="640"/>
    </location>
</feature>
<comment type="subcellular location">
    <subcellularLocation>
        <location evidence="1">Cell membrane</location>
        <topology evidence="1">Multi-pass membrane protein</topology>
    </subcellularLocation>
</comment>
<keyword evidence="4 6" id="KW-1133">Transmembrane helix</keyword>
<feature type="transmembrane region" description="Helical" evidence="6">
    <location>
        <begin position="727"/>
        <end position="747"/>
    </location>
</feature>
<evidence type="ECO:0000256" key="3">
    <source>
        <dbReference type="ARBA" id="ARBA00022692"/>
    </source>
</evidence>
<dbReference type="PANTHER" id="PTHR30572">
    <property type="entry name" value="MEMBRANE COMPONENT OF TRANSPORTER-RELATED"/>
    <property type="match status" value="1"/>
</dbReference>
<feature type="transmembrane region" description="Helical" evidence="6">
    <location>
        <begin position="379"/>
        <end position="407"/>
    </location>
</feature>
<proteinExistence type="predicted"/>
<evidence type="ECO:0000256" key="4">
    <source>
        <dbReference type="ARBA" id="ARBA00022989"/>
    </source>
</evidence>
<gene>
    <name evidence="9" type="ORF">HUW48_25670</name>
</gene>